<protein>
    <submittedName>
        <fullName evidence="1">Glycosyltransferase</fullName>
    </submittedName>
</protein>
<dbReference type="RefSeq" id="WP_141614872.1">
    <property type="nucleotide sequence ID" value="NZ_CP041253.1"/>
</dbReference>
<organism evidence="1 2">
    <name type="scientific">Echinicola soli</name>
    <dbReference type="NCBI Taxonomy" id="2591634"/>
    <lineage>
        <taxon>Bacteria</taxon>
        <taxon>Pseudomonadati</taxon>
        <taxon>Bacteroidota</taxon>
        <taxon>Cytophagia</taxon>
        <taxon>Cytophagales</taxon>
        <taxon>Cyclobacteriaceae</taxon>
        <taxon>Echinicola</taxon>
    </lineage>
</organism>
<dbReference type="Proteomes" id="UP000316614">
    <property type="component" value="Chromosome"/>
</dbReference>
<sequence>MKFIFIVQGEGRGHMTQALALFEMLTSQGHTVSEVLIGKSSRRALPDFVRKGLKTKLVQFESPNFVADKKEKSINIGKTIQHNLFRMGRFSGSLRLIDQVVKTSKPDIILNFYDLLAGIYNFIYRPKASFWTIGHQYLIMHPDFPFAPDAPLQKALFKLNTKVTALGAQKYLALSFRNLPPSSQSNMMVLPPLLRPQLKQLQPSSGDFILTYMVNSGYAEEVIAFSKKHPDIKIEAFWDKKNMPSPYFPTHNLTFHQIDDQLYLEKMAACRGLLSTAGFESICEAMYFGKPVMMVPVSGQYEQACNALDAMAAHAGITHNEFDFKKFDIFLKTANNTPSNFVDWEKELGKKLTEILSSQNNWQHNSPVTFPKHSANV</sequence>
<dbReference type="OrthoDB" id="9793805at2"/>
<evidence type="ECO:0000313" key="2">
    <source>
        <dbReference type="Proteomes" id="UP000316614"/>
    </source>
</evidence>
<keyword evidence="1" id="KW-0808">Transferase</keyword>
<dbReference type="PANTHER" id="PTHR21015">
    <property type="entry name" value="UDP-N-ACETYLGLUCOSAMINE--N-ACETYLMURAMYL-(PENTAPEPTIDE) PYROPHOSPHORYL-UNDECAPRENOL N-ACETYLGLUCOSAMINE TRANSFERASE 1"/>
    <property type="match status" value="1"/>
</dbReference>
<dbReference type="Pfam" id="PF13528">
    <property type="entry name" value="Glyco_trans_1_3"/>
    <property type="match status" value="1"/>
</dbReference>
<reference evidence="1 2" key="1">
    <citation type="submission" date="2019-06" db="EMBL/GenBank/DDBJ databases">
        <title>Echinicola alkalisoli sp. nov. isolated from saline soil.</title>
        <authorList>
            <person name="Sun J.-Q."/>
            <person name="Xu L."/>
        </authorList>
    </citation>
    <scope>NUCLEOTIDE SEQUENCE [LARGE SCALE GENOMIC DNA]</scope>
    <source>
        <strain evidence="1 2">LN3S3</strain>
    </source>
</reference>
<dbReference type="GO" id="GO:0016757">
    <property type="term" value="F:glycosyltransferase activity"/>
    <property type="evidence" value="ECO:0007669"/>
    <property type="project" value="TreeGrafter"/>
</dbReference>
<dbReference type="EMBL" id="CP041253">
    <property type="protein sequence ID" value="QDH79630.1"/>
    <property type="molecule type" value="Genomic_DNA"/>
</dbReference>
<name>A0A514CIN0_9BACT</name>
<evidence type="ECO:0000313" key="1">
    <source>
        <dbReference type="EMBL" id="QDH79630.1"/>
    </source>
</evidence>
<proteinExistence type="predicted"/>
<dbReference type="Gene3D" id="3.40.50.2000">
    <property type="entry name" value="Glycogen Phosphorylase B"/>
    <property type="match status" value="1"/>
</dbReference>
<dbReference type="KEGG" id="echi:FKX85_11520"/>
<keyword evidence="2" id="KW-1185">Reference proteome</keyword>
<dbReference type="PANTHER" id="PTHR21015:SF22">
    <property type="entry name" value="GLYCOSYLTRANSFERASE"/>
    <property type="match status" value="1"/>
</dbReference>
<gene>
    <name evidence="1" type="ORF">FKX85_11520</name>
</gene>
<accession>A0A514CIN0</accession>
<dbReference type="AlphaFoldDB" id="A0A514CIN0"/>
<dbReference type="SUPFAM" id="SSF53756">
    <property type="entry name" value="UDP-Glycosyltransferase/glycogen phosphorylase"/>
    <property type="match status" value="1"/>
</dbReference>